<reference evidence="5" key="1">
    <citation type="submission" date="2022-03" db="EMBL/GenBank/DDBJ databases">
        <title>Pseudomonas marianensis sp. nov., a marine bacterium isolated from deep-sea sediments of the Mariana Trench.</title>
        <authorList>
            <person name="Wei Y."/>
        </authorList>
    </citation>
    <scope>NUCLEOTIDE SEQUENCE</scope>
    <source>
        <strain evidence="5">PS1</strain>
    </source>
</reference>
<dbReference type="AlphaFoldDB" id="A0A9X1W799"/>
<dbReference type="RefSeq" id="WP_243606799.1">
    <property type="nucleotide sequence ID" value="NZ_JALGRD010000008.1"/>
</dbReference>
<dbReference type="PANTHER" id="PTHR30386:SF24">
    <property type="entry name" value="MULTIDRUG RESISTANCE EFFLUX PUMP"/>
    <property type="match status" value="1"/>
</dbReference>
<dbReference type="InterPro" id="IPR050739">
    <property type="entry name" value="MFP"/>
</dbReference>
<dbReference type="InterPro" id="IPR058625">
    <property type="entry name" value="MdtA-like_BSH"/>
</dbReference>
<dbReference type="Gene3D" id="2.40.50.100">
    <property type="match status" value="1"/>
</dbReference>
<organism evidence="5 6">
    <name type="scientific">Stutzerimonas marianensis</name>
    <dbReference type="NCBI Taxonomy" id="2929513"/>
    <lineage>
        <taxon>Bacteria</taxon>
        <taxon>Pseudomonadati</taxon>
        <taxon>Pseudomonadota</taxon>
        <taxon>Gammaproteobacteria</taxon>
        <taxon>Pseudomonadales</taxon>
        <taxon>Pseudomonadaceae</taxon>
        <taxon>Stutzerimonas</taxon>
    </lineage>
</organism>
<feature type="coiled-coil region" evidence="2">
    <location>
        <begin position="79"/>
        <end position="113"/>
    </location>
</feature>
<dbReference type="SUPFAM" id="SSF111369">
    <property type="entry name" value="HlyD-like secretion proteins"/>
    <property type="match status" value="2"/>
</dbReference>
<feature type="chain" id="PRO_5040814957" evidence="3">
    <location>
        <begin position="22"/>
        <end position="337"/>
    </location>
</feature>
<dbReference type="Pfam" id="PF25917">
    <property type="entry name" value="BSH_RND"/>
    <property type="match status" value="1"/>
</dbReference>
<dbReference type="GO" id="GO:0055085">
    <property type="term" value="P:transmembrane transport"/>
    <property type="evidence" value="ECO:0007669"/>
    <property type="project" value="InterPro"/>
</dbReference>
<feature type="domain" description="Multidrug resistance protein MdtA-like barrel-sandwich hybrid" evidence="4">
    <location>
        <begin position="42"/>
        <end position="233"/>
    </location>
</feature>
<evidence type="ECO:0000259" key="4">
    <source>
        <dbReference type="Pfam" id="PF25917"/>
    </source>
</evidence>
<comment type="caution">
    <text evidence="5">The sequence shown here is derived from an EMBL/GenBank/DDBJ whole genome shotgun (WGS) entry which is preliminary data.</text>
</comment>
<dbReference type="Gene3D" id="1.10.287.470">
    <property type="entry name" value="Helix hairpin bin"/>
    <property type="match status" value="1"/>
</dbReference>
<proteinExistence type="inferred from homology"/>
<protein>
    <submittedName>
        <fullName evidence="5">HlyD family secretion protein</fullName>
    </submittedName>
</protein>
<dbReference type="EMBL" id="JALGRD010000008">
    <property type="protein sequence ID" value="MCJ0974732.1"/>
    <property type="molecule type" value="Genomic_DNA"/>
</dbReference>
<keyword evidence="6" id="KW-1185">Reference proteome</keyword>
<sequence>MNAKLLLLPAAAVLLVGGLYAATGPSDPSTHDAYVRADATWIAPKIAGHVAEVLVQDNQTVKAGQPLVRLDDRDYRIAVTLAEADVTAARAAIENLQATLSRQDALIEQAAATLRADTASLGFAQASAARYQALSKLGAVPREEQEKASAELQQWLAVRDRDRAAQAAASKETAVIDAQISQAKAALARAEAVRDQAALQLSYTEIRAPFDGTVGARSVTPGAYVAPGNNLLALVPLADLYVTANFRETELAGIQAGQSVMLRVDALPDVALRGHVQSLAPATGVTFSAIVPDNATGNFTKVVQRVPVKIVFEPDQPELAQLRVGMSVIPTLLNVAH</sequence>
<evidence type="ECO:0000256" key="2">
    <source>
        <dbReference type="SAM" id="Coils"/>
    </source>
</evidence>
<dbReference type="PANTHER" id="PTHR30386">
    <property type="entry name" value="MEMBRANE FUSION SUBUNIT OF EMRAB-TOLC MULTIDRUG EFFLUX PUMP"/>
    <property type="match status" value="1"/>
</dbReference>
<keyword evidence="2" id="KW-0175">Coiled coil</keyword>
<evidence type="ECO:0000256" key="1">
    <source>
        <dbReference type="ARBA" id="ARBA00009477"/>
    </source>
</evidence>
<dbReference type="Gene3D" id="2.40.30.170">
    <property type="match status" value="1"/>
</dbReference>
<gene>
    <name evidence="5" type="ORF">MST27_15270</name>
</gene>
<dbReference type="Proteomes" id="UP001139682">
    <property type="component" value="Unassembled WGS sequence"/>
</dbReference>
<evidence type="ECO:0000313" key="6">
    <source>
        <dbReference type="Proteomes" id="UP001139682"/>
    </source>
</evidence>
<name>A0A9X1W799_9GAMM</name>
<evidence type="ECO:0000256" key="3">
    <source>
        <dbReference type="SAM" id="SignalP"/>
    </source>
</evidence>
<keyword evidence="3" id="KW-0732">Signal</keyword>
<accession>A0A9X1W799</accession>
<evidence type="ECO:0000313" key="5">
    <source>
        <dbReference type="EMBL" id="MCJ0974732.1"/>
    </source>
</evidence>
<feature type="signal peptide" evidence="3">
    <location>
        <begin position="1"/>
        <end position="21"/>
    </location>
</feature>
<comment type="similarity">
    <text evidence="1">Belongs to the membrane fusion protein (MFP) (TC 8.A.1) family.</text>
</comment>
<dbReference type="PRINTS" id="PR01490">
    <property type="entry name" value="RTXTOXIND"/>
</dbReference>